<evidence type="ECO:0000256" key="4">
    <source>
        <dbReference type="PROSITE-ProRule" id="PRU00335"/>
    </source>
</evidence>
<dbReference type="PANTHER" id="PTHR30055">
    <property type="entry name" value="HTH-TYPE TRANSCRIPTIONAL REGULATOR RUTR"/>
    <property type="match status" value="1"/>
</dbReference>
<keyword evidence="8" id="KW-1185">Reference proteome</keyword>
<dbReference type="Gene3D" id="1.10.357.10">
    <property type="entry name" value="Tetracycline Repressor, domain 2"/>
    <property type="match status" value="1"/>
</dbReference>
<accession>A0A7Y9DQH3</accession>
<reference evidence="7 8" key="1">
    <citation type="submission" date="2020-07" db="EMBL/GenBank/DDBJ databases">
        <title>Sequencing the genomes of 1000 actinobacteria strains.</title>
        <authorList>
            <person name="Klenk H.-P."/>
        </authorList>
    </citation>
    <scope>NUCLEOTIDE SEQUENCE [LARGE SCALE GENOMIC DNA]</scope>
    <source>
        <strain evidence="7 8">DSM 7487</strain>
    </source>
</reference>
<dbReference type="InterPro" id="IPR009057">
    <property type="entry name" value="Homeodomain-like_sf"/>
</dbReference>
<dbReference type="AlphaFoldDB" id="A0A7Y9DQH3"/>
<keyword evidence="2 4" id="KW-0238">DNA-binding</keyword>
<feature type="DNA-binding region" description="H-T-H motif" evidence="4">
    <location>
        <begin position="29"/>
        <end position="48"/>
    </location>
</feature>
<sequence>MRSTAESQRARATASAVRVFARTGYHATPVTSVAAEAGISAAYVFRLFTDKLGLFVAALEHCFEQVRAALDEGAEQATGTSPEEVLEAMSVAYARLVADKDLLMLQVHAQSACDVPEVRDALQEGLASVVRLVQQRSGADDAAVQRFIAYGQLCHLIVTSGLDGLNTSWAKALTTGMTHVEPTPAPGPARARRAPVARTRKTAPASA</sequence>
<gene>
    <name evidence="7" type="ORF">BJ968_004482</name>
</gene>
<name>A0A7Y9DQH3_9ACTN</name>
<evidence type="ECO:0000256" key="2">
    <source>
        <dbReference type="ARBA" id="ARBA00023125"/>
    </source>
</evidence>
<dbReference type="InterPro" id="IPR050109">
    <property type="entry name" value="HTH-type_TetR-like_transc_reg"/>
</dbReference>
<evidence type="ECO:0000256" key="5">
    <source>
        <dbReference type="SAM" id="MobiDB-lite"/>
    </source>
</evidence>
<dbReference type="Proteomes" id="UP000521922">
    <property type="component" value="Unassembled WGS sequence"/>
</dbReference>
<feature type="compositionally biased region" description="Basic residues" evidence="5">
    <location>
        <begin position="190"/>
        <end position="201"/>
    </location>
</feature>
<proteinExistence type="predicted"/>
<keyword evidence="1" id="KW-0805">Transcription regulation</keyword>
<feature type="region of interest" description="Disordered" evidence="5">
    <location>
        <begin position="178"/>
        <end position="207"/>
    </location>
</feature>
<dbReference type="PROSITE" id="PS50977">
    <property type="entry name" value="HTH_TETR_2"/>
    <property type="match status" value="1"/>
</dbReference>
<organism evidence="7 8">
    <name type="scientific">Kineococcus aurantiacus</name>
    <dbReference type="NCBI Taxonomy" id="37633"/>
    <lineage>
        <taxon>Bacteria</taxon>
        <taxon>Bacillati</taxon>
        <taxon>Actinomycetota</taxon>
        <taxon>Actinomycetes</taxon>
        <taxon>Kineosporiales</taxon>
        <taxon>Kineosporiaceae</taxon>
        <taxon>Kineococcus</taxon>
    </lineage>
</organism>
<dbReference type="InterPro" id="IPR001647">
    <property type="entry name" value="HTH_TetR"/>
</dbReference>
<dbReference type="SUPFAM" id="SSF46689">
    <property type="entry name" value="Homeodomain-like"/>
    <property type="match status" value="1"/>
</dbReference>
<dbReference type="GO" id="GO:0000976">
    <property type="term" value="F:transcription cis-regulatory region binding"/>
    <property type="evidence" value="ECO:0007669"/>
    <property type="project" value="TreeGrafter"/>
</dbReference>
<comment type="caution">
    <text evidence="7">The sequence shown here is derived from an EMBL/GenBank/DDBJ whole genome shotgun (WGS) entry which is preliminary data.</text>
</comment>
<keyword evidence="3" id="KW-0804">Transcription</keyword>
<evidence type="ECO:0000259" key="6">
    <source>
        <dbReference type="PROSITE" id="PS50977"/>
    </source>
</evidence>
<evidence type="ECO:0000256" key="3">
    <source>
        <dbReference type="ARBA" id="ARBA00023163"/>
    </source>
</evidence>
<dbReference type="PANTHER" id="PTHR30055:SF234">
    <property type="entry name" value="HTH-TYPE TRANSCRIPTIONAL REGULATOR BETI"/>
    <property type="match status" value="1"/>
</dbReference>
<feature type="domain" description="HTH tetR-type" evidence="6">
    <location>
        <begin position="6"/>
        <end position="66"/>
    </location>
</feature>
<dbReference type="RefSeq" id="WP_179755662.1">
    <property type="nucleotide sequence ID" value="NZ_BAAAGN010000015.1"/>
</dbReference>
<evidence type="ECO:0000313" key="7">
    <source>
        <dbReference type="EMBL" id="NYD24942.1"/>
    </source>
</evidence>
<evidence type="ECO:0000313" key="8">
    <source>
        <dbReference type="Proteomes" id="UP000521922"/>
    </source>
</evidence>
<dbReference type="GO" id="GO:0003700">
    <property type="term" value="F:DNA-binding transcription factor activity"/>
    <property type="evidence" value="ECO:0007669"/>
    <property type="project" value="TreeGrafter"/>
</dbReference>
<evidence type="ECO:0000256" key="1">
    <source>
        <dbReference type="ARBA" id="ARBA00023015"/>
    </source>
</evidence>
<dbReference type="EMBL" id="JACCBB010000001">
    <property type="protein sequence ID" value="NYD24942.1"/>
    <property type="molecule type" value="Genomic_DNA"/>
</dbReference>
<protein>
    <submittedName>
        <fullName evidence="7">AcrR family transcriptional regulator</fullName>
    </submittedName>
</protein>
<dbReference type="Pfam" id="PF00440">
    <property type="entry name" value="TetR_N"/>
    <property type="match status" value="1"/>
</dbReference>